<evidence type="ECO:0000313" key="1">
    <source>
        <dbReference type="EMBL" id="MBX51551.1"/>
    </source>
</evidence>
<dbReference type="EMBL" id="GGEC01071067">
    <property type="protein sequence ID" value="MBX51551.1"/>
    <property type="molecule type" value="Transcribed_RNA"/>
</dbReference>
<name>A0A2P2PAA7_RHIMU</name>
<organism evidence="1">
    <name type="scientific">Rhizophora mucronata</name>
    <name type="common">Asiatic mangrove</name>
    <dbReference type="NCBI Taxonomy" id="61149"/>
    <lineage>
        <taxon>Eukaryota</taxon>
        <taxon>Viridiplantae</taxon>
        <taxon>Streptophyta</taxon>
        <taxon>Embryophyta</taxon>
        <taxon>Tracheophyta</taxon>
        <taxon>Spermatophyta</taxon>
        <taxon>Magnoliopsida</taxon>
        <taxon>eudicotyledons</taxon>
        <taxon>Gunneridae</taxon>
        <taxon>Pentapetalae</taxon>
        <taxon>rosids</taxon>
        <taxon>fabids</taxon>
        <taxon>Malpighiales</taxon>
        <taxon>Rhizophoraceae</taxon>
        <taxon>Rhizophora</taxon>
    </lineage>
</organism>
<proteinExistence type="predicted"/>
<dbReference type="AlphaFoldDB" id="A0A2P2PAA7"/>
<protein>
    <submittedName>
        <fullName evidence="1">Uncharacterized protein</fullName>
    </submittedName>
</protein>
<accession>A0A2P2PAA7</accession>
<reference evidence="1" key="1">
    <citation type="submission" date="2018-02" db="EMBL/GenBank/DDBJ databases">
        <title>Rhizophora mucronata_Transcriptome.</title>
        <authorList>
            <person name="Meera S.P."/>
            <person name="Sreeshan A."/>
            <person name="Augustine A."/>
        </authorList>
    </citation>
    <scope>NUCLEOTIDE SEQUENCE</scope>
    <source>
        <tissue evidence="1">Leaf</tissue>
    </source>
</reference>
<sequence>MAVHSQMGKDTELRCISKLPTYLMLELSFQWLIMMSTRK</sequence>